<keyword evidence="5" id="KW-1185">Reference proteome</keyword>
<proteinExistence type="predicted"/>
<dbReference type="EMBL" id="JAOBTT010000001">
    <property type="protein sequence ID" value="MDZ7278993.1"/>
    <property type="molecule type" value="Genomic_DNA"/>
</dbReference>
<feature type="domain" description="N-acetyltransferase" evidence="3">
    <location>
        <begin position="4"/>
        <end position="172"/>
    </location>
</feature>
<comment type="caution">
    <text evidence="4">The sequence shown here is derived from an EMBL/GenBank/DDBJ whole genome shotgun (WGS) entry which is preliminary data.</text>
</comment>
<evidence type="ECO:0000313" key="5">
    <source>
        <dbReference type="Proteomes" id="UP001288620"/>
    </source>
</evidence>
<dbReference type="CDD" id="cd04301">
    <property type="entry name" value="NAT_SF"/>
    <property type="match status" value="1"/>
</dbReference>
<evidence type="ECO:0000313" key="4">
    <source>
        <dbReference type="EMBL" id="MDZ7278993.1"/>
    </source>
</evidence>
<dbReference type="PROSITE" id="PS51186">
    <property type="entry name" value="GNAT"/>
    <property type="match status" value="1"/>
</dbReference>
<keyword evidence="1" id="KW-0808">Transferase</keyword>
<gene>
    <name evidence="4" type="ORF">N4G40_12020</name>
</gene>
<reference evidence="5" key="1">
    <citation type="submission" date="2023-07" db="EMBL/GenBank/DDBJ databases">
        <title>Structural and functional analysis of rice phyllospheric bacteria for their antimicrobial properties and defense elicitation against blast disease.</title>
        <authorList>
            <person name="Sahu K.P."/>
            <person name="Asharani P."/>
            <person name="Kumar M."/>
            <person name="Reddy B."/>
            <person name="Kumar A."/>
        </authorList>
    </citation>
    <scope>NUCLEOTIDE SEQUENCE [LARGE SCALE GENOMIC DNA]</scope>
    <source>
        <strain evidence="5">OsEp_Plm_30P10</strain>
    </source>
</reference>
<sequence>MMQIEILRAAQAQAQLDALTDVLHGCVADGASVGFTDIADRTVMRRFWQSKIESLAGEENHLLVARVQDVIVGTVMLGFSAMPNGRHRAEISKLLVHPAARRQGIARSLMLQAEQLAAAQGKTLLVLDTRSGDVATALYLSLGWHIAGSIPGYAISTTGELEATTVMYKPLDESASRAE</sequence>
<accession>A0ABU5LGK7</accession>
<dbReference type="SUPFAM" id="SSF55729">
    <property type="entry name" value="Acyl-CoA N-acyltransferases (Nat)"/>
    <property type="match status" value="1"/>
</dbReference>
<name>A0ABU5LGK7_9GAMM</name>
<evidence type="ECO:0000256" key="1">
    <source>
        <dbReference type="ARBA" id="ARBA00022679"/>
    </source>
</evidence>
<dbReference type="Proteomes" id="UP001288620">
    <property type="component" value="Unassembled WGS sequence"/>
</dbReference>
<dbReference type="Pfam" id="PF00583">
    <property type="entry name" value="Acetyltransf_1"/>
    <property type="match status" value="1"/>
</dbReference>
<dbReference type="InterPro" id="IPR050832">
    <property type="entry name" value="Bact_Acetyltransf"/>
</dbReference>
<evidence type="ECO:0000259" key="3">
    <source>
        <dbReference type="PROSITE" id="PS51186"/>
    </source>
</evidence>
<evidence type="ECO:0000256" key="2">
    <source>
        <dbReference type="ARBA" id="ARBA00023315"/>
    </source>
</evidence>
<dbReference type="InterPro" id="IPR000182">
    <property type="entry name" value="GNAT_dom"/>
</dbReference>
<dbReference type="RefSeq" id="WP_322542895.1">
    <property type="nucleotide sequence ID" value="NZ_JAOBTT010000001.1"/>
</dbReference>
<keyword evidence="2" id="KW-0012">Acyltransferase</keyword>
<dbReference type="InterPro" id="IPR016181">
    <property type="entry name" value="Acyl_CoA_acyltransferase"/>
</dbReference>
<protein>
    <submittedName>
        <fullName evidence="4">GNAT family N-acetyltransferase</fullName>
    </submittedName>
</protein>
<dbReference type="PANTHER" id="PTHR43877">
    <property type="entry name" value="AMINOALKYLPHOSPHONATE N-ACETYLTRANSFERASE-RELATED-RELATED"/>
    <property type="match status" value="1"/>
</dbReference>
<organism evidence="4 5">
    <name type="scientific">Pantoea eucrina</name>
    <dbReference type="NCBI Taxonomy" id="472693"/>
    <lineage>
        <taxon>Bacteria</taxon>
        <taxon>Pseudomonadati</taxon>
        <taxon>Pseudomonadota</taxon>
        <taxon>Gammaproteobacteria</taxon>
        <taxon>Enterobacterales</taxon>
        <taxon>Erwiniaceae</taxon>
        <taxon>Pantoea</taxon>
    </lineage>
</organism>
<dbReference type="Gene3D" id="3.40.630.30">
    <property type="match status" value="1"/>
</dbReference>